<dbReference type="Proteomes" id="UP001212152">
    <property type="component" value="Unassembled WGS sequence"/>
</dbReference>
<evidence type="ECO:0008006" key="5">
    <source>
        <dbReference type="Google" id="ProtNLM"/>
    </source>
</evidence>
<name>A0AAD5TCY9_9FUNG</name>
<dbReference type="InterPro" id="IPR011009">
    <property type="entry name" value="Kinase-like_dom_sf"/>
</dbReference>
<dbReference type="EMBL" id="JADGJQ010000116">
    <property type="protein sequence ID" value="KAJ3168737.1"/>
    <property type="molecule type" value="Genomic_DNA"/>
</dbReference>
<reference evidence="3" key="1">
    <citation type="submission" date="2020-05" db="EMBL/GenBank/DDBJ databases">
        <title>Phylogenomic resolution of chytrid fungi.</title>
        <authorList>
            <person name="Stajich J.E."/>
            <person name="Amses K."/>
            <person name="Simmons R."/>
            <person name="Seto K."/>
            <person name="Myers J."/>
            <person name="Bonds A."/>
            <person name="Quandt C.A."/>
            <person name="Barry K."/>
            <person name="Liu P."/>
            <person name="Grigoriev I."/>
            <person name="Longcore J.E."/>
            <person name="James T.Y."/>
        </authorList>
    </citation>
    <scope>NUCLEOTIDE SEQUENCE</scope>
    <source>
        <strain evidence="3">JEL0379</strain>
    </source>
</reference>
<evidence type="ECO:0000256" key="1">
    <source>
        <dbReference type="PROSITE-ProRule" id="PRU10141"/>
    </source>
</evidence>
<evidence type="ECO:0000256" key="2">
    <source>
        <dbReference type="SAM" id="MobiDB-lite"/>
    </source>
</evidence>
<keyword evidence="1" id="KW-0067">ATP-binding</keyword>
<keyword evidence="4" id="KW-1185">Reference proteome</keyword>
<feature type="compositionally biased region" description="Polar residues" evidence="2">
    <location>
        <begin position="282"/>
        <end position="291"/>
    </location>
</feature>
<dbReference type="PROSITE" id="PS00107">
    <property type="entry name" value="PROTEIN_KINASE_ATP"/>
    <property type="match status" value="1"/>
</dbReference>
<dbReference type="SUPFAM" id="SSF56112">
    <property type="entry name" value="Protein kinase-like (PK-like)"/>
    <property type="match status" value="1"/>
</dbReference>
<dbReference type="GO" id="GO:0005524">
    <property type="term" value="F:ATP binding"/>
    <property type="evidence" value="ECO:0007669"/>
    <property type="project" value="UniProtKB-UniRule"/>
</dbReference>
<dbReference type="AlphaFoldDB" id="A0AAD5TCY9"/>
<feature type="binding site" evidence="1">
    <location>
        <position position="454"/>
    </location>
    <ligand>
        <name>ATP</name>
        <dbReference type="ChEBI" id="CHEBI:30616"/>
    </ligand>
</feature>
<dbReference type="PANTHER" id="PTHR37171:SF1">
    <property type="entry name" value="SERINE_THREONINE-PROTEIN KINASE YRZF-RELATED"/>
    <property type="match status" value="1"/>
</dbReference>
<organism evidence="3 4">
    <name type="scientific">Geranomyces variabilis</name>
    <dbReference type="NCBI Taxonomy" id="109894"/>
    <lineage>
        <taxon>Eukaryota</taxon>
        <taxon>Fungi</taxon>
        <taxon>Fungi incertae sedis</taxon>
        <taxon>Chytridiomycota</taxon>
        <taxon>Chytridiomycota incertae sedis</taxon>
        <taxon>Chytridiomycetes</taxon>
        <taxon>Spizellomycetales</taxon>
        <taxon>Powellomycetaceae</taxon>
        <taxon>Geranomyces</taxon>
    </lineage>
</organism>
<gene>
    <name evidence="3" type="ORF">HDU87_000940</name>
</gene>
<dbReference type="InterPro" id="IPR017441">
    <property type="entry name" value="Protein_kinase_ATP_BS"/>
</dbReference>
<keyword evidence="1" id="KW-0547">Nucleotide-binding</keyword>
<dbReference type="InterPro" id="IPR052396">
    <property type="entry name" value="Meiotic_Drive_Suppr_Kinase"/>
</dbReference>
<evidence type="ECO:0000313" key="3">
    <source>
        <dbReference type="EMBL" id="KAJ3168737.1"/>
    </source>
</evidence>
<comment type="caution">
    <text evidence="3">The sequence shown here is derived from an EMBL/GenBank/DDBJ whole genome shotgun (WGS) entry which is preliminary data.</text>
</comment>
<feature type="region of interest" description="Disordered" evidence="2">
    <location>
        <begin position="270"/>
        <end position="305"/>
    </location>
</feature>
<evidence type="ECO:0000313" key="4">
    <source>
        <dbReference type="Proteomes" id="UP001212152"/>
    </source>
</evidence>
<sequence>MAQSASVAEFERCLDLPLRPYTDFTGPGNSTTDSPHGVRPPTVTYWAGFAPAASAYSFPDQAANPQLAFHNDMPLEATQESSFTVEIRRRLRPVVHCLTQHDTAYTYVLHDAWADGRGAKPDLAIVRRDTNGVLTPLLLVEVKKPAVIPSGRPLHVRYLDHISSHDRGRMTDGELSVVPQIFQIAGYMHHNRQKYGVLTSYDRTWFLHRSETSLAISDVVLRNSTGGSSTPSPLRAYAYIISLSLVNDGQGSVAPPFRLQPLLQIASSAESGAQSSSHSEYHTMSDNGANSTEDDDQYPSDTSIGAGGLLNLRRRSFSLFEGLLGAVEGRPDSRTVISGNERPHVSDRFTMWRIAGTDTLRNTQRGVDLVLGQLSSFVEGQTTPLEKVKQVTTSMGRIALGVLSSDRQQDQTDMISARFALQTSEEIVWGANLGRGLHGTVISCIWKGGVVAIKSVDRKFTSAVAILNHESQIYEGLSSIQGQHVPRIFANAAFDGYQVLALIMEQGAAVNWADLTERAAAKHSLAAIHRLGFAHGDVRPCNFVALPSMSWLSQARRVVCIDLALAKAHASAQELAAERKALRNFP</sequence>
<protein>
    <recommendedName>
        <fullName evidence="5">Protein kinase domain-containing protein</fullName>
    </recommendedName>
</protein>
<accession>A0AAD5TCY9</accession>
<dbReference type="PANTHER" id="PTHR37171">
    <property type="entry name" value="SERINE/THREONINE-PROTEIN KINASE YRZF-RELATED"/>
    <property type="match status" value="1"/>
</dbReference>
<proteinExistence type="predicted"/>